<evidence type="ECO:0000313" key="1">
    <source>
        <dbReference type="EMBL" id="KAB1065910.1"/>
    </source>
</evidence>
<organism evidence="1 2">
    <name type="scientific">Salibacter halophilus</name>
    <dbReference type="NCBI Taxonomy" id="1803916"/>
    <lineage>
        <taxon>Bacteria</taxon>
        <taxon>Pseudomonadati</taxon>
        <taxon>Bacteroidota</taxon>
        <taxon>Flavobacteriia</taxon>
        <taxon>Flavobacteriales</taxon>
        <taxon>Salibacteraceae</taxon>
        <taxon>Salibacter</taxon>
    </lineage>
</organism>
<dbReference type="AlphaFoldDB" id="A0A6N6M776"/>
<proteinExistence type="predicted"/>
<keyword evidence="2" id="KW-1185">Reference proteome</keyword>
<dbReference type="PROSITE" id="PS51257">
    <property type="entry name" value="PROKAR_LIPOPROTEIN"/>
    <property type="match status" value="1"/>
</dbReference>
<dbReference type="Proteomes" id="UP000435357">
    <property type="component" value="Unassembled WGS sequence"/>
</dbReference>
<gene>
    <name evidence="1" type="ORF">F3059_00105</name>
</gene>
<sequence length="123" mass="13918">MSISCFKKRLIKIVIPAFIVVFIQSCNWNIGVDLGHGYKYIPDAPTCIIKSNDGSDNGPIVIPSHIVSYNNGFKYVTAKVDLNMQSESLSFYILDKADGEVKAFEERDEFYEYLNENEISLIP</sequence>
<evidence type="ECO:0000313" key="2">
    <source>
        <dbReference type="Proteomes" id="UP000435357"/>
    </source>
</evidence>
<protein>
    <submittedName>
        <fullName evidence="1">Uncharacterized protein</fullName>
    </submittedName>
</protein>
<comment type="caution">
    <text evidence="1">The sequence shown here is derived from an EMBL/GenBank/DDBJ whole genome shotgun (WGS) entry which is preliminary data.</text>
</comment>
<name>A0A6N6M776_9FLAO</name>
<dbReference type="EMBL" id="WACR01000001">
    <property type="protein sequence ID" value="KAB1065910.1"/>
    <property type="molecule type" value="Genomic_DNA"/>
</dbReference>
<dbReference type="RefSeq" id="WP_151165898.1">
    <property type="nucleotide sequence ID" value="NZ_WACR01000001.1"/>
</dbReference>
<reference evidence="1 2" key="1">
    <citation type="submission" date="2019-09" db="EMBL/GenBank/DDBJ databases">
        <title>Genomes of Cryomorphaceae.</title>
        <authorList>
            <person name="Bowman J.P."/>
        </authorList>
    </citation>
    <scope>NUCLEOTIDE SEQUENCE [LARGE SCALE GENOMIC DNA]</scope>
    <source>
        <strain evidence="1 2">KCTC 52047</strain>
    </source>
</reference>
<accession>A0A6N6M776</accession>